<dbReference type="PROSITE" id="PS50937">
    <property type="entry name" value="HTH_MERR_2"/>
    <property type="match status" value="1"/>
</dbReference>
<dbReference type="PANTHER" id="PTHR30204:SF97">
    <property type="entry name" value="MERR FAMILY REGULATORY PROTEIN"/>
    <property type="match status" value="1"/>
</dbReference>
<sequence length="374" mass="38425">MDGPAGRSGATRLMSIGDFARASGLTPKALRLYDDSGLLEPAEVDPHTGYRWYAEQQLARARLVARLRLVGMPLARIRVVAGLGPAAAVAELVSYGRQLSADTASARALLTSLVDELGHAPDEETPMSTDDPRPTPDHGSPALPGPTLRCAARLQQGGRATQEDAVLVGTRLVAVADGVGSAGGSGERAVAALAAAERDGLLDDRLDGAAALGAVEAVLARAAAALAPGDATTLTALALHAGQLVVAHVGDSRAHLVREGRLTRLTHDHTVVQTLVDEGRLTTEEARSDERRVQLNRALEGGRPAEPDLAVHAVRPGDRLVLTTDGVHGRVGPAVLADLLAGNGDPQEVADAVVAAVEAAGAEDNLAVVVVDVA</sequence>
<keyword evidence="1" id="KW-0238">DNA-binding</keyword>
<dbReference type="Pfam" id="PF13672">
    <property type="entry name" value="PP2C_2"/>
    <property type="match status" value="1"/>
</dbReference>
<reference evidence="5 6" key="1">
    <citation type="submission" date="2024-02" db="EMBL/GenBank/DDBJ databases">
        <title>Full genome sequence of Nocardioides kribbensis.</title>
        <authorList>
            <person name="Poletto B.L."/>
            <person name="Silva G."/>
            <person name="Galante D."/>
            <person name="Campos K.R."/>
            <person name="Santos M.B.N."/>
            <person name="Sacchi C.T."/>
        </authorList>
    </citation>
    <scope>NUCLEOTIDE SEQUENCE [LARGE SCALE GENOMIC DNA]</scope>
    <source>
        <strain evidence="5 6">O4R</strain>
    </source>
</reference>
<evidence type="ECO:0000256" key="2">
    <source>
        <dbReference type="SAM" id="MobiDB-lite"/>
    </source>
</evidence>
<evidence type="ECO:0000256" key="1">
    <source>
        <dbReference type="ARBA" id="ARBA00023125"/>
    </source>
</evidence>
<name>A0ABV1NZC0_9ACTN</name>
<dbReference type="InterPro" id="IPR001932">
    <property type="entry name" value="PPM-type_phosphatase-like_dom"/>
</dbReference>
<proteinExistence type="predicted"/>
<evidence type="ECO:0000313" key="6">
    <source>
        <dbReference type="Proteomes" id="UP001482520"/>
    </source>
</evidence>
<dbReference type="Gene3D" id="1.10.1660.10">
    <property type="match status" value="1"/>
</dbReference>
<evidence type="ECO:0000259" key="3">
    <source>
        <dbReference type="PROSITE" id="PS50937"/>
    </source>
</evidence>
<protein>
    <submittedName>
        <fullName evidence="5">MerR family transcriptional regulator</fullName>
    </submittedName>
</protein>
<dbReference type="EMBL" id="JBEGDP010000011">
    <property type="protein sequence ID" value="MEQ7847827.1"/>
    <property type="molecule type" value="Genomic_DNA"/>
</dbReference>
<evidence type="ECO:0000259" key="4">
    <source>
        <dbReference type="PROSITE" id="PS51746"/>
    </source>
</evidence>
<feature type="domain" description="PPM-type phosphatase" evidence="4">
    <location>
        <begin position="149"/>
        <end position="373"/>
    </location>
</feature>
<feature type="region of interest" description="Disordered" evidence="2">
    <location>
        <begin position="119"/>
        <end position="147"/>
    </location>
</feature>
<dbReference type="InterPro" id="IPR009061">
    <property type="entry name" value="DNA-bd_dom_put_sf"/>
</dbReference>
<dbReference type="InterPro" id="IPR000551">
    <property type="entry name" value="MerR-type_HTH_dom"/>
</dbReference>
<comment type="caution">
    <text evidence="5">The sequence shown here is derived from an EMBL/GenBank/DDBJ whole genome shotgun (WGS) entry which is preliminary data.</text>
</comment>
<dbReference type="Pfam" id="PF13411">
    <property type="entry name" value="MerR_1"/>
    <property type="match status" value="1"/>
</dbReference>
<feature type="domain" description="HTH merR-type" evidence="3">
    <location>
        <begin position="13"/>
        <end position="83"/>
    </location>
</feature>
<dbReference type="CDD" id="cd00143">
    <property type="entry name" value="PP2Cc"/>
    <property type="match status" value="1"/>
</dbReference>
<dbReference type="RefSeq" id="WP_349804715.1">
    <property type="nucleotide sequence ID" value="NZ_JBEGDP010000011.1"/>
</dbReference>
<dbReference type="PROSITE" id="PS51746">
    <property type="entry name" value="PPM_2"/>
    <property type="match status" value="1"/>
</dbReference>
<accession>A0ABV1NZC0</accession>
<dbReference type="SUPFAM" id="SSF46955">
    <property type="entry name" value="Putative DNA-binding domain"/>
    <property type="match status" value="1"/>
</dbReference>
<gene>
    <name evidence="5" type="ORF">V6R90_11105</name>
</gene>
<dbReference type="InterPro" id="IPR047057">
    <property type="entry name" value="MerR_fam"/>
</dbReference>
<dbReference type="PROSITE" id="PS00552">
    <property type="entry name" value="HTH_MERR_1"/>
    <property type="match status" value="1"/>
</dbReference>
<organism evidence="5 6">
    <name type="scientific">Nocardioides kribbensis</name>
    <dbReference type="NCBI Taxonomy" id="305517"/>
    <lineage>
        <taxon>Bacteria</taxon>
        <taxon>Bacillati</taxon>
        <taxon>Actinomycetota</taxon>
        <taxon>Actinomycetes</taxon>
        <taxon>Propionibacteriales</taxon>
        <taxon>Nocardioidaceae</taxon>
        <taxon>Nocardioides</taxon>
    </lineage>
</organism>
<dbReference type="SUPFAM" id="SSF81606">
    <property type="entry name" value="PP2C-like"/>
    <property type="match status" value="1"/>
</dbReference>
<dbReference type="Proteomes" id="UP001482520">
    <property type="component" value="Unassembled WGS sequence"/>
</dbReference>
<dbReference type="SMART" id="SM00422">
    <property type="entry name" value="HTH_MERR"/>
    <property type="match status" value="1"/>
</dbReference>
<dbReference type="SMART" id="SM00332">
    <property type="entry name" value="PP2Cc"/>
    <property type="match status" value="1"/>
</dbReference>
<dbReference type="SMART" id="SM00331">
    <property type="entry name" value="PP2C_SIG"/>
    <property type="match status" value="1"/>
</dbReference>
<keyword evidence="6" id="KW-1185">Reference proteome</keyword>
<dbReference type="PANTHER" id="PTHR30204">
    <property type="entry name" value="REDOX-CYCLING DRUG-SENSING TRANSCRIPTIONAL ACTIVATOR SOXR"/>
    <property type="match status" value="1"/>
</dbReference>
<dbReference type="Gene3D" id="3.60.40.10">
    <property type="entry name" value="PPM-type phosphatase domain"/>
    <property type="match status" value="1"/>
</dbReference>
<dbReference type="CDD" id="cd01107">
    <property type="entry name" value="HTH_BmrR"/>
    <property type="match status" value="1"/>
</dbReference>
<dbReference type="InterPro" id="IPR036457">
    <property type="entry name" value="PPM-type-like_dom_sf"/>
</dbReference>
<evidence type="ECO:0000313" key="5">
    <source>
        <dbReference type="EMBL" id="MEQ7847827.1"/>
    </source>
</evidence>